<dbReference type="EMBL" id="CP065720">
    <property type="protein sequence ID" value="QPT19014.1"/>
    <property type="molecule type" value="Genomic_DNA"/>
</dbReference>
<protein>
    <submittedName>
        <fullName evidence="1">Uncharacterized protein</fullName>
    </submittedName>
</protein>
<dbReference type="RefSeq" id="WP_146030723.1">
    <property type="nucleotide sequence ID" value="NZ_CP065720.1"/>
</dbReference>
<dbReference type="GeneID" id="75212951"/>
<evidence type="ECO:0000313" key="2">
    <source>
        <dbReference type="Proteomes" id="UP000595058"/>
    </source>
</evidence>
<name>A0ABX6XY80_9GAMM</name>
<accession>A0ABX6XY80</accession>
<gene>
    <name evidence="1" type="ORF">I6G34_06550</name>
</gene>
<reference evidence="1 2" key="1">
    <citation type="submission" date="2020-12" db="EMBL/GenBank/DDBJ databases">
        <title>FDA dAtabase for Regulatory Grade micrObial Sequences (FDA-ARGOS): Supporting development and validation of Infectious Disease Dx tests.</title>
        <authorList>
            <person name="Sproer C."/>
            <person name="Gronow S."/>
            <person name="Severitt S."/>
            <person name="Schroder I."/>
            <person name="Tallon L."/>
            <person name="Sadzewicz L."/>
            <person name="Zhao X."/>
            <person name="Boylan J."/>
            <person name="Ott S."/>
            <person name="Bowen H."/>
            <person name="Vavikolanu K."/>
            <person name="Mehta A."/>
            <person name="Aluvathingal J."/>
            <person name="Nadendla S."/>
            <person name="Lowell S."/>
            <person name="Myers T."/>
            <person name="Yan Y."/>
            <person name="Sichtig H."/>
        </authorList>
    </citation>
    <scope>NUCLEOTIDE SEQUENCE [LARGE SCALE GENOMIC DNA]</scope>
    <source>
        <strain evidence="1 2">FDAARGOS_877</strain>
    </source>
</reference>
<organism evidence="1 2">
    <name type="scientific">Stutzerimonas frequens</name>
    <dbReference type="NCBI Taxonomy" id="2968969"/>
    <lineage>
        <taxon>Bacteria</taxon>
        <taxon>Pseudomonadati</taxon>
        <taxon>Pseudomonadota</taxon>
        <taxon>Gammaproteobacteria</taxon>
        <taxon>Pseudomonadales</taxon>
        <taxon>Pseudomonadaceae</taxon>
        <taxon>Stutzerimonas</taxon>
    </lineage>
</organism>
<dbReference type="Proteomes" id="UP000595058">
    <property type="component" value="Chromosome"/>
</dbReference>
<keyword evidence="2" id="KW-1185">Reference proteome</keyword>
<sequence length="247" mass="28243">MNDDVIRISDLVKECAGYYEIDDQEAAHILHELFNELFLEYSVRQGKVALPSNIFWVGRPDGPQRSIRTYKLFFEGLLEYLNLFSDPLSNHDNYSIRSYCESDSTGKNIPINFIYLSRIALGNWILDAGTQPPPYILSGGTSKRASKKNKEPTLKENELATVSRITNGLLDLIKAVDKAHSEAPLTKQDKDRLRDIKRGVALLNNPPRINFDRYNHIILLAKDAGVEMRCDPKTLRRYMRPKSNDND</sequence>
<proteinExistence type="predicted"/>
<evidence type="ECO:0000313" key="1">
    <source>
        <dbReference type="EMBL" id="QPT19014.1"/>
    </source>
</evidence>